<feature type="coiled-coil region" evidence="3">
    <location>
        <begin position="338"/>
        <end position="483"/>
    </location>
</feature>
<feature type="domain" description="Protein kinase" evidence="5">
    <location>
        <begin position="129"/>
        <end position="459"/>
    </location>
</feature>
<dbReference type="PROSITE" id="PS00108">
    <property type="entry name" value="PROTEIN_KINASE_ST"/>
    <property type="match status" value="1"/>
</dbReference>
<dbReference type="SMART" id="SM00220">
    <property type="entry name" value="S_TKc"/>
    <property type="match status" value="1"/>
</dbReference>
<evidence type="ECO:0000313" key="7">
    <source>
        <dbReference type="Proteomes" id="UP000011518"/>
    </source>
</evidence>
<dbReference type="SUPFAM" id="SSF56112">
    <property type="entry name" value="Protein kinase-like (PK-like)"/>
    <property type="match status" value="1"/>
</dbReference>
<evidence type="ECO:0000256" key="4">
    <source>
        <dbReference type="SAM" id="MobiDB-lite"/>
    </source>
</evidence>
<dbReference type="InterPro" id="IPR050839">
    <property type="entry name" value="Rho-assoc_Ser/Thr_Kinase"/>
</dbReference>
<keyword evidence="1" id="KW-0723">Serine/threonine-protein kinase</keyword>
<dbReference type="GO" id="GO:0031032">
    <property type="term" value="P:actomyosin structure organization"/>
    <property type="evidence" value="ECO:0007669"/>
    <property type="project" value="TreeGrafter"/>
</dbReference>
<organism evidence="6 7">
    <name type="scientific">Tupaia chinensis</name>
    <name type="common">Chinese tree shrew</name>
    <name type="synonym">Tupaia belangeri chinensis</name>
    <dbReference type="NCBI Taxonomy" id="246437"/>
    <lineage>
        <taxon>Eukaryota</taxon>
        <taxon>Metazoa</taxon>
        <taxon>Chordata</taxon>
        <taxon>Craniata</taxon>
        <taxon>Vertebrata</taxon>
        <taxon>Euteleostomi</taxon>
        <taxon>Mammalia</taxon>
        <taxon>Eutheria</taxon>
        <taxon>Euarchontoglires</taxon>
        <taxon>Scandentia</taxon>
        <taxon>Tupaiidae</taxon>
        <taxon>Tupaia</taxon>
    </lineage>
</organism>
<evidence type="ECO:0000259" key="5">
    <source>
        <dbReference type="PROSITE" id="PS50011"/>
    </source>
</evidence>
<dbReference type="AlphaFoldDB" id="L9LAX5"/>
<dbReference type="PANTHER" id="PTHR22988">
    <property type="entry name" value="MYOTONIC DYSTROPHY S/T KINASE-RELATED"/>
    <property type="match status" value="1"/>
</dbReference>
<sequence>MPSGEPLNTVQSRPLWNTLLLKTCRKRSITMSQELSRIGAQRGLPTALVGTEPREKVPEDTEARHLSCCTALTTTERSWGPARGPLGFKALSPPVEQTWIETQPQASGSRPGAPAPLRPSSPGSGRLWSSLHRLLGPVSSQAALASGGEEAPVLLGFPLALRFGEARGELANLRAPWERVMCVGPWGRAGEETLMPPQSGEPPGSCAIVAGEFSDYVHGVQDPGVHGVRLSALLFCAFQDDRYLYMVMEYMPGGDLVNLMSNYDVPEKWAKFYTAEVVLALDAIHSMGLIHRDVKPDNMLLDKHGHLKLADFGTCMKMDECDKTYNRFLIFQQIQKKLYTLEEHLSNEIQAKEELEQKCKSVNARLEKTIKELEEEEKSNMEIDMTYQLKVTQQSLEQEEAEHKATKARLADKNKIYESIEEAKSEAMKEMEKKLLEERTLKQKVENLLLEAEKKCSILDCDLKQSQQKMNELLKQKDVLNEDDLEMSDYEANTV</sequence>
<dbReference type="STRING" id="246437.L9LAX5"/>
<dbReference type="Proteomes" id="UP000011518">
    <property type="component" value="Unassembled WGS sequence"/>
</dbReference>
<dbReference type="Gene3D" id="1.20.5.340">
    <property type="match status" value="1"/>
</dbReference>
<gene>
    <name evidence="6" type="ORF">TREES_T100010465</name>
</gene>
<name>L9LAX5_TUPCH</name>
<dbReference type="GO" id="GO:0005813">
    <property type="term" value="C:centrosome"/>
    <property type="evidence" value="ECO:0007669"/>
    <property type="project" value="TreeGrafter"/>
</dbReference>
<reference evidence="7" key="1">
    <citation type="submission" date="2012-07" db="EMBL/GenBank/DDBJ databases">
        <title>Genome of the Chinese tree shrew, a rising model animal genetically related to primates.</title>
        <authorList>
            <person name="Zhang G."/>
            <person name="Fan Y."/>
            <person name="Yao Y."/>
            <person name="Huang Z."/>
        </authorList>
    </citation>
    <scope>NUCLEOTIDE SEQUENCE [LARGE SCALE GENOMIC DNA]</scope>
</reference>
<dbReference type="InParanoid" id="L9LAX5"/>
<dbReference type="Gene3D" id="3.30.200.20">
    <property type="entry name" value="Phosphorylase Kinase, domain 1"/>
    <property type="match status" value="1"/>
</dbReference>
<reference evidence="7" key="2">
    <citation type="journal article" date="2013" name="Nat. Commun.">
        <title>Genome of the Chinese tree shrew.</title>
        <authorList>
            <person name="Fan Y."/>
            <person name="Huang Z.Y."/>
            <person name="Cao C.C."/>
            <person name="Chen C.S."/>
            <person name="Chen Y.X."/>
            <person name="Fan D.D."/>
            <person name="He J."/>
            <person name="Hou H.L."/>
            <person name="Hu L."/>
            <person name="Hu X.T."/>
            <person name="Jiang X.T."/>
            <person name="Lai R."/>
            <person name="Lang Y.S."/>
            <person name="Liang B."/>
            <person name="Liao S.G."/>
            <person name="Mu D."/>
            <person name="Ma Y.Y."/>
            <person name="Niu Y.Y."/>
            <person name="Sun X.Q."/>
            <person name="Xia J.Q."/>
            <person name="Xiao J."/>
            <person name="Xiong Z.Q."/>
            <person name="Xu L."/>
            <person name="Yang L."/>
            <person name="Zhang Y."/>
            <person name="Zhao W."/>
            <person name="Zhao X.D."/>
            <person name="Zheng Y.T."/>
            <person name="Zhou J.M."/>
            <person name="Zhu Y.B."/>
            <person name="Zhang G.J."/>
            <person name="Wang J."/>
            <person name="Yao Y.G."/>
        </authorList>
    </citation>
    <scope>NUCLEOTIDE SEQUENCE [LARGE SCALE GENOMIC DNA]</scope>
</reference>
<dbReference type="Gene3D" id="1.10.510.10">
    <property type="entry name" value="Transferase(Phosphotransferase) domain 1"/>
    <property type="match status" value="1"/>
</dbReference>
<evidence type="ECO:0000256" key="1">
    <source>
        <dbReference type="ARBA" id="ARBA00022527"/>
    </source>
</evidence>
<dbReference type="GO" id="GO:0030866">
    <property type="term" value="P:cortical actin cytoskeleton organization"/>
    <property type="evidence" value="ECO:0007669"/>
    <property type="project" value="TreeGrafter"/>
</dbReference>
<evidence type="ECO:0000256" key="3">
    <source>
        <dbReference type="SAM" id="Coils"/>
    </source>
</evidence>
<keyword evidence="7" id="KW-1185">Reference proteome</keyword>
<dbReference type="Pfam" id="PF00069">
    <property type="entry name" value="Pkinase"/>
    <property type="match status" value="1"/>
</dbReference>
<keyword evidence="2 6" id="KW-0808">Transferase</keyword>
<dbReference type="PANTHER" id="PTHR22988:SF28">
    <property type="entry name" value="RHO-ASSOCIATED PROTEIN KINASE 2"/>
    <property type="match status" value="1"/>
</dbReference>
<dbReference type="eggNOG" id="KOG0612">
    <property type="taxonomic scope" value="Eukaryota"/>
</dbReference>
<dbReference type="GO" id="GO:0000281">
    <property type="term" value="P:mitotic cytokinesis"/>
    <property type="evidence" value="ECO:0007669"/>
    <property type="project" value="TreeGrafter"/>
</dbReference>
<dbReference type="GO" id="GO:0007266">
    <property type="term" value="P:Rho protein signal transduction"/>
    <property type="evidence" value="ECO:0007669"/>
    <property type="project" value="TreeGrafter"/>
</dbReference>
<accession>L9LAX5</accession>
<dbReference type="InterPro" id="IPR011009">
    <property type="entry name" value="Kinase-like_dom_sf"/>
</dbReference>
<dbReference type="InterPro" id="IPR000719">
    <property type="entry name" value="Prot_kinase_dom"/>
</dbReference>
<evidence type="ECO:0000256" key="2">
    <source>
        <dbReference type="ARBA" id="ARBA00022777"/>
    </source>
</evidence>
<dbReference type="GO" id="GO:0005524">
    <property type="term" value="F:ATP binding"/>
    <property type="evidence" value="ECO:0007669"/>
    <property type="project" value="InterPro"/>
</dbReference>
<proteinExistence type="predicted"/>
<dbReference type="EMBL" id="KB320448">
    <property type="protein sequence ID" value="ELW72023.1"/>
    <property type="molecule type" value="Genomic_DNA"/>
</dbReference>
<keyword evidence="3" id="KW-0175">Coiled coil</keyword>
<dbReference type="PROSITE" id="PS50011">
    <property type="entry name" value="PROTEIN_KINASE_DOM"/>
    <property type="match status" value="1"/>
</dbReference>
<dbReference type="GO" id="GO:0005737">
    <property type="term" value="C:cytoplasm"/>
    <property type="evidence" value="ECO:0007669"/>
    <property type="project" value="TreeGrafter"/>
</dbReference>
<keyword evidence="2 6" id="KW-0418">Kinase</keyword>
<evidence type="ECO:0000313" key="6">
    <source>
        <dbReference type="EMBL" id="ELW72023.1"/>
    </source>
</evidence>
<feature type="region of interest" description="Disordered" evidence="4">
    <location>
        <begin position="102"/>
        <end position="124"/>
    </location>
</feature>
<dbReference type="GO" id="GO:0048598">
    <property type="term" value="P:embryonic morphogenesis"/>
    <property type="evidence" value="ECO:0007669"/>
    <property type="project" value="TreeGrafter"/>
</dbReference>
<protein>
    <submittedName>
        <fullName evidence="6">Rho-associated protein kinase 2</fullName>
    </submittedName>
</protein>
<dbReference type="GO" id="GO:1901888">
    <property type="term" value="P:regulation of cell junction assembly"/>
    <property type="evidence" value="ECO:0007669"/>
    <property type="project" value="TreeGrafter"/>
</dbReference>
<dbReference type="InterPro" id="IPR008271">
    <property type="entry name" value="Ser/Thr_kinase_AS"/>
</dbReference>
<dbReference type="GO" id="GO:0072518">
    <property type="term" value="F:Rho-dependent protein serine/threonine kinase activity"/>
    <property type="evidence" value="ECO:0007669"/>
    <property type="project" value="TreeGrafter"/>
</dbReference>